<dbReference type="EMBL" id="MGFD01000055">
    <property type="protein sequence ID" value="OGL97218.1"/>
    <property type="molecule type" value="Genomic_DNA"/>
</dbReference>
<sequence>MIPWFQFTTIHLGFMTIQVWGLFVALGILCATWIAAKKAERDNLHPNLVWDFSFWVILGAFLGARLFMFVYEPAYYFGNPLEIFKVWNGGFSEMGGIIGAVATLVWYLQTKKLDAWRYAGCVAYALPLGFGIGRIGCFLIHDHPGTLTHFILGVRYPDLPTGQAGGIRHDHGLYLSIEGFFLFLLFVILDRKHAKPQTFVIAFLILHGIIRFFLDFLRAVDVRYFYLTPAQYVSLSMILIGGGILLKWKKR</sequence>
<keyword evidence="4 7" id="KW-0812">Transmembrane</keyword>
<keyword evidence="8" id="KW-0449">Lipoprotein</keyword>
<dbReference type="GO" id="GO:0008961">
    <property type="term" value="F:phosphatidylglycerol-prolipoprotein diacylglyceryl transferase activity"/>
    <property type="evidence" value="ECO:0007669"/>
    <property type="project" value="UniProtKB-UniRule"/>
</dbReference>
<dbReference type="AlphaFoldDB" id="A0A1F7W4B8"/>
<feature type="transmembrane region" description="Helical" evidence="7">
    <location>
        <begin position="91"/>
        <end position="109"/>
    </location>
</feature>
<reference evidence="8 9" key="1">
    <citation type="journal article" date="2016" name="Nat. Commun.">
        <title>Thousands of microbial genomes shed light on interconnected biogeochemical processes in an aquifer system.</title>
        <authorList>
            <person name="Anantharaman K."/>
            <person name="Brown C.T."/>
            <person name="Hug L.A."/>
            <person name="Sharon I."/>
            <person name="Castelle C.J."/>
            <person name="Probst A.J."/>
            <person name="Thomas B.C."/>
            <person name="Singh A."/>
            <person name="Wilkins M.J."/>
            <person name="Karaoz U."/>
            <person name="Brodie E.L."/>
            <person name="Williams K.H."/>
            <person name="Hubbard S.S."/>
            <person name="Banfield J.F."/>
        </authorList>
    </citation>
    <scope>NUCLEOTIDE SEQUENCE [LARGE SCALE GENOMIC DNA]</scope>
</reference>
<comment type="subcellular location">
    <subcellularLocation>
        <location evidence="7">Cell membrane</location>
        <topology evidence="7">Multi-pass membrane protein</topology>
    </subcellularLocation>
</comment>
<comment type="caution">
    <text evidence="8">The sequence shown here is derived from an EMBL/GenBank/DDBJ whole genome shotgun (WGS) entry which is preliminary data.</text>
</comment>
<proteinExistence type="inferred from homology"/>
<dbReference type="HAMAP" id="MF_01147">
    <property type="entry name" value="Lgt"/>
    <property type="match status" value="1"/>
</dbReference>
<dbReference type="STRING" id="1802421.A2318_03680"/>
<dbReference type="EC" id="2.5.1.145" evidence="7"/>
<feature type="transmembrane region" description="Helical" evidence="7">
    <location>
        <begin position="196"/>
        <end position="214"/>
    </location>
</feature>
<gene>
    <name evidence="7" type="primary">lgt</name>
    <name evidence="8" type="ORF">A2318_03680</name>
</gene>
<comment type="catalytic activity">
    <reaction evidence="7">
        <text>L-cysteinyl-[prolipoprotein] + a 1,2-diacyl-sn-glycero-3-phospho-(1'-sn-glycerol) = an S-1,2-diacyl-sn-glyceryl-L-cysteinyl-[prolipoprotein] + sn-glycerol 1-phosphate + H(+)</text>
        <dbReference type="Rhea" id="RHEA:56712"/>
        <dbReference type="Rhea" id="RHEA-COMP:14679"/>
        <dbReference type="Rhea" id="RHEA-COMP:14680"/>
        <dbReference type="ChEBI" id="CHEBI:15378"/>
        <dbReference type="ChEBI" id="CHEBI:29950"/>
        <dbReference type="ChEBI" id="CHEBI:57685"/>
        <dbReference type="ChEBI" id="CHEBI:64716"/>
        <dbReference type="ChEBI" id="CHEBI:140658"/>
        <dbReference type="EC" id="2.5.1.145"/>
    </reaction>
</comment>
<evidence type="ECO:0000256" key="5">
    <source>
        <dbReference type="ARBA" id="ARBA00022989"/>
    </source>
</evidence>
<evidence type="ECO:0000313" key="8">
    <source>
        <dbReference type="EMBL" id="OGL97218.1"/>
    </source>
</evidence>
<evidence type="ECO:0000256" key="6">
    <source>
        <dbReference type="ARBA" id="ARBA00023136"/>
    </source>
</evidence>
<dbReference type="InterPro" id="IPR001640">
    <property type="entry name" value="Lgt"/>
</dbReference>
<evidence type="ECO:0000256" key="4">
    <source>
        <dbReference type="ARBA" id="ARBA00022692"/>
    </source>
</evidence>
<dbReference type="NCBIfam" id="TIGR00544">
    <property type="entry name" value="lgt"/>
    <property type="match status" value="1"/>
</dbReference>
<dbReference type="UniPathway" id="UPA00664"/>
<evidence type="ECO:0000256" key="1">
    <source>
        <dbReference type="ARBA" id="ARBA00007150"/>
    </source>
</evidence>
<keyword evidence="3 7" id="KW-0808">Transferase</keyword>
<keyword evidence="5 7" id="KW-1133">Transmembrane helix</keyword>
<protein>
    <recommendedName>
        <fullName evidence="7">Phosphatidylglycerol--prolipoprotein diacylglyceryl transferase</fullName>
        <ecNumber evidence="7">2.5.1.145</ecNumber>
    </recommendedName>
</protein>
<dbReference type="PANTHER" id="PTHR30589">
    <property type="entry name" value="PROLIPOPROTEIN DIACYLGLYCERYL TRANSFERASE"/>
    <property type="match status" value="1"/>
</dbReference>
<dbReference type="GO" id="GO:0042158">
    <property type="term" value="P:lipoprotein biosynthetic process"/>
    <property type="evidence" value="ECO:0007669"/>
    <property type="project" value="UniProtKB-UniRule"/>
</dbReference>
<feature type="binding site" evidence="7">
    <location>
        <position position="134"/>
    </location>
    <ligand>
        <name>a 1,2-diacyl-sn-glycero-3-phospho-(1'-sn-glycerol)</name>
        <dbReference type="ChEBI" id="CHEBI:64716"/>
    </ligand>
</feature>
<keyword evidence="2 7" id="KW-1003">Cell membrane</keyword>
<comment type="similarity">
    <text evidence="1 7">Belongs to the Lgt family.</text>
</comment>
<dbReference type="Proteomes" id="UP000177331">
    <property type="component" value="Unassembled WGS sequence"/>
</dbReference>
<evidence type="ECO:0000256" key="3">
    <source>
        <dbReference type="ARBA" id="ARBA00022679"/>
    </source>
</evidence>
<feature type="transmembrane region" description="Helical" evidence="7">
    <location>
        <begin position="226"/>
        <end position="246"/>
    </location>
</feature>
<feature type="transmembrane region" description="Helical" evidence="7">
    <location>
        <begin position="121"/>
        <end position="141"/>
    </location>
</feature>
<dbReference type="PANTHER" id="PTHR30589:SF0">
    <property type="entry name" value="PHOSPHATIDYLGLYCEROL--PROLIPOPROTEIN DIACYLGLYCERYL TRANSFERASE"/>
    <property type="match status" value="1"/>
</dbReference>
<accession>A0A1F7W4B8</accession>
<dbReference type="GO" id="GO:0005886">
    <property type="term" value="C:plasma membrane"/>
    <property type="evidence" value="ECO:0007669"/>
    <property type="project" value="UniProtKB-SubCell"/>
</dbReference>
<feature type="transmembrane region" description="Helical" evidence="7">
    <location>
        <begin position="171"/>
        <end position="189"/>
    </location>
</feature>
<comment type="pathway">
    <text evidence="7">Protein modification; lipoprotein biosynthesis (diacylglyceryl transfer).</text>
</comment>
<organism evidence="8 9">
    <name type="scientific">Candidatus Uhrbacteria bacterium RIFOXYB2_FULL_45_11</name>
    <dbReference type="NCBI Taxonomy" id="1802421"/>
    <lineage>
        <taxon>Bacteria</taxon>
        <taxon>Candidatus Uhriibacteriota</taxon>
    </lineage>
</organism>
<feature type="transmembrane region" description="Helical" evidence="7">
    <location>
        <begin position="48"/>
        <end position="71"/>
    </location>
</feature>
<evidence type="ECO:0000256" key="2">
    <source>
        <dbReference type="ARBA" id="ARBA00022475"/>
    </source>
</evidence>
<name>A0A1F7W4B8_9BACT</name>
<keyword evidence="6 7" id="KW-0472">Membrane</keyword>
<comment type="function">
    <text evidence="7">Catalyzes the transfer of the diacylglyceryl group from phosphatidylglycerol to the sulfhydryl group of the N-terminal cysteine of a prolipoprotein, the first step in the formation of mature lipoproteins.</text>
</comment>
<feature type="transmembrane region" description="Helical" evidence="7">
    <location>
        <begin position="12"/>
        <end position="36"/>
    </location>
</feature>
<evidence type="ECO:0000256" key="7">
    <source>
        <dbReference type="HAMAP-Rule" id="MF_01147"/>
    </source>
</evidence>
<evidence type="ECO:0000313" key="9">
    <source>
        <dbReference type="Proteomes" id="UP000177331"/>
    </source>
</evidence>
<dbReference type="Pfam" id="PF01790">
    <property type="entry name" value="LGT"/>
    <property type="match status" value="1"/>
</dbReference>